<keyword evidence="2 6" id="KW-0963">Cytoplasm</keyword>
<dbReference type="InterPro" id="IPR004087">
    <property type="entry name" value="KH_dom"/>
</dbReference>
<sequence length="153" mass="17247">MAQRASDIKPKLELKLSMDELRYISLFQDMTGVTPKDCVVSDELNVVMFIVDSDKVGQAVGRKGTNVRHLSRLIGKDVEVVGWAEDLETFVKNIFTPARVYRVQLIDGKDRRTVHVYVDPKDKGLAIGKNGRNVAKARILLNRYFSVDTVVII</sequence>
<keyword evidence="3 7" id="KW-0694">RNA-binding</keyword>
<dbReference type="InterPro" id="IPR015946">
    <property type="entry name" value="KH_dom-like_a/b"/>
</dbReference>
<comment type="function">
    <text evidence="6">Participates in transcription termination.</text>
</comment>
<evidence type="ECO:0000256" key="4">
    <source>
        <dbReference type="ARBA" id="ARBA00023015"/>
    </source>
</evidence>
<gene>
    <name evidence="6" type="primary">nusA</name>
    <name evidence="9" type="ORF">ENO77_04275</name>
</gene>
<evidence type="ECO:0000313" key="9">
    <source>
        <dbReference type="EMBL" id="HEW53359.1"/>
    </source>
</evidence>
<dbReference type="InterPro" id="IPR004044">
    <property type="entry name" value="KH_dom_type_2"/>
</dbReference>
<reference evidence="9" key="1">
    <citation type="journal article" date="2020" name="mSystems">
        <title>Genome- and Community-Level Interaction Insights into Carbon Utilization and Element Cycling Functions of Hydrothermarchaeota in Hydrothermal Sediment.</title>
        <authorList>
            <person name="Zhou Z."/>
            <person name="Liu Y."/>
            <person name="Xu W."/>
            <person name="Pan J."/>
            <person name="Luo Z.H."/>
            <person name="Li M."/>
        </authorList>
    </citation>
    <scope>NUCLEOTIDE SEQUENCE [LARGE SCALE GENOMIC DNA]</scope>
    <source>
        <strain evidence="9">SpSt-16</strain>
    </source>
</reference>
<organism evidence="9">
    <name type="scientific">Ignisphaera aggregans</name>
    <dbReference type="NCBI Taxonomy" id="334771"/>
    <lineage>
        <taxon>Archaea</taxon>
        <taxon>Thermoproteota</taxon>
        <taxon>Thermoprotei</taxon>
        <taxon>Desulfurococcales</taxon>
        <taxon>Desulfurococcaceae</taxon>
        <taxon>Ignisphaera</taxon>
    </lineage>
</organism>
<dbReference type="Gene3D" id="3.30.300.20">
    <property type="match status" value="2"/>
</dbReference>
<dbReference type="Pfam" id="PF26594">
    <property type="entry name" value="KH_NusA_2nd"/>
    <property type="match status" value="1"/>
</dbReference>
<dbReference type="PROSITE" id="PS50084">
    <property type="entry name" value="KH_TYPE_1"/>
    <property type="match status" value="1"/>
</dbReference>
<accession>A0A7C2ZNX4</accession>
<dbReference type="PANTHER" id="PTHR22648:SF0">
    <property type="entry name" value="TRANSCRIPTION TERMINATION_ANTITERMINATION PROTEIN NUSA"/>
    <property type="match status" value="1"/>
</dbReference>
<proteinExistence type="inferred from homology"/>
<keyword evidence="5 6" id="KW-0804">Transcription</keyword>
<comment type="caution">
    <text evidence="9">The sequence shown here is derived from an EMBL/GenBank/DDBJ whole genome shotgun (WGS) entry which is preliminary data.</text>
</comment>
<feature type="domain" description="K Homology" evidence="8">
    <location>
        <begin position="43"/>
        <end position="135"/>
    </location>
</feature>
<comment type="subcellular location">
    <subcellularLocation>
        <location evidence="6">Cytoplasm</location>
    </subcellularLocation>
</comment>
<protein>
    <recommendedName>
        <fullName evidence="6">Probable transcription termination protein NusA</fullName>
    </recommendedName>
</protein>
<dbReference type="NCBIfam" id="TIGR01952">
    <property type="entry name" value="nusA_arch"/>
    <property type="match status" value="1"/>
</dbReference>
<evidence type="ECO:0000259" key="8">
    <source>
        <dbReference type="SMART" id="SM00322"/>
    </source>
</evidence>
<evidence type="ECO:0000256" key="7">
    <source>
        <dbReference type="PROSITE-ProRule" id="PRU00117"/>
    </source>
</evidence>
<comment type="similarity">
    <text evidence="6">Belongs to the NusA family.</text>
</comment>
<evidence type="ECO:0000256" key="3">
    <source>
        <dbReference type="ARBA" id="ARBA00022884"/>
    </source>
</evidence>
<dbReference type="GO" id="GO:0031564">
    <property type="term" value="P:transcription antitermination"/>
    <property type="evidence" value="ECO:0007669"/>
    <property type="project" value="InterPro"/>
</dbReference>
<dbReference type="InterPro" id="IPR009019">
    <property type="entry name" value="KH_sf_prok-type"/>
</dbReference>
<keyword evidence="1 6" id="KW-0806">Transcription termination</keyword>
<dbReference type="HAMAP" id="MF_00945_A">
    <property type="entry name" value="NusA_A"/>
    <property type="match status" value="1"/>
</dbReference>
<dbReference type="Pfam" id="PF07650">
    <property type="entry name" value="KH_2"/>
    <property type="match status" value="1"/>
</dbReference>
<dbReference type="InterPro" id="IPR058582">
    <property type="entry name" value="KH_NusA_2nd"/>
</dbReference>
<dbReference type="CDD" id="cd22531">
    <property type="entry name" value="KH-II_NusA_arch_rpt2"/>
    <property type="match status" value="1"/>
</dbReference>
<dbReference type="AlphaFoldDB" id="A0A7C2ZNX4"/>
<dbReference type="PANTHER" id="PTHR22648">
    <property type="entry name" value="TRANSCRIPTION TERMINATION FACTOR NUSA"/>
    <property type="match status" value="1"/>
</dbReference>
<dbReference type="EMBL" id="DSGT01000011">
    <property type="protein sequence ID" value="HEW53359.1"/>
    <property type="molecule type" value="Genomic_DNA"/>
</dbReference>
<dbReference type="InterPro" id="IPR030842">
    <property type="entry name" value="TF_NusA_bacterial"/>
</dbReference>
<dbReference type="InterPro" id="IPR010212">
    <property type="entry name" value="NusA_arc"/>
</dbReference>
<dbReference type="CDD" id="cd22530">
    <property type="entry name" value="KH-II_NusA_arch_rpt1"/>
    <property type="match status" value="1"/>
</dbReference>
<evidence type="ECO:0000256" key="1">
    <source>
        <dbReference type="ARBA" id="ARBA00022472"/>
    </source>
</evidence>
<name>A0A7C2ZNX4_9CREN</name>
<dbReference type="SUPFAM" id="SSF54814">
    <property type="entry name" value="Prokaryotic type KH domain (KH-domain type II)"/>
    <property type="match status" value="2"/>
</dbReference>
<dbReference type="GO" id="GO:0005829">
    <property type="term" value="C:cytosol"/>
    <property type="evidence" value="ECO:0007669"/>
    <property type="project" value="TreeGrafter"/>
</dbReference>
<dbReference type="GO" id="GO:0006353">
    <property type="term" value="P:DNA-templated transcription termination"/>
    <property type="evidence" value="ECO:0007669"/>
    <property type="project" value="UniProtKB-UniRule"/>
</dbReference>
<dbReference type="SMART" id="SM00322">
    <property type="entry name" value="KH"/>
    <property type="match status" value="1"/>
</dbReference>
<evidence type="ECO:0000256" key="5">
    <source>
        <dbReference type="ARBA" id="ARBA00023163"/>
    </source>
</evidence>
<evidence type="ECO:0000256" key="6">
    <source>
        <dbReference type="HAMAP-Rule" id="MF_00945"/>
    </source>
</evidence>
<dbReference type="GO" id="GO:0003723">
    <property type="term" value="F:RNA binding"/>
    <property type="evidence" value="ECO:0007669"/>
    <property type="project" value="UniProtKB-UniRule"/>
</dbReference>
<keyword evidence="4 6" id="KW-0805">Transcription regulation</keyword>
<evidence type="ECO:0000256" key="2">
    <source>
        <dbReference type="ARBA" id="ARBA00022490"/>
    </source>
</evidence>